<dbReference type="InterPro" id="IPR036942">
    <property type="entry name" value="Beta-barrel_TonB_sf"/>
</dbReference>
<accession>A0A7S4D614</accession>
<feature type="domain" description="TonB-dependent receptor-like beta-barrel" evidence="7">
    <location>
        <begin position="416"/>
        <end position="893"/>
    </location>
</feature>
<organism evidence="9">
    <name type="scientific">Heterosigma akashiwo</name>
    <name type="common">Chromophytic alga</name>
    <name type="synonym">Heterosigma carterae</name>
    <dbReference type="NCBI Taxonomy" id="2829"/>
    <lineage>
        <taxon>Eukaryota</taxon>
        <taxon>Sar</taxon>
        <taxon>Stramenopiles</taxon>
        <taxon>Ochrophyta</taxon>
        <taxon>Raphidophyceae</taxon>
        <taxon>Chattonellales</taxon>
        <taxon>Chattonellaceae</taxon>
        <taxon>Heterosigma</taxon>
    </lineage>
</organism>
<dbReference type="PROSITE" id="PS52016">
    <property type="entry name" value="TONB_DEPENDENT_REC_3"/>
    <property type="match status" value="1"/>
</dbReference>
<feature type="domain" description="TonB-dependent receptor plug" evidence="8">
    <location>
        <begin position="61"/>
        <end position="178"/>
    </location>
</feature>
<evidence type="ECO:0000256" key="6">
    <source>
        <dbReference type="ARBA" id="ARBA00023237"/>
    </source>
</evidence>
<dbReference type="PANTHER" id="PTHR47234">
    <property type="match status" value="1"/>
</dbReference>
<evidence type="ECO:0000259" key="7">
    <source>
        <dbReference type="Pfam" id="PF00593"/>
    </source>
</evidence>
<dbReference type="Gene3D" id="2.170.130.10">
    <property type="entry name" value="TonB-dependent receptor, plug domain"/>
    <property type="match status" value="1"/>
</dbReference>
<dbReference type="Gene3D" id="2.40.170.20">
    <property type="entry name" value="TonB-dependent receptor, beta-barrel domain"/>
    <property type="match status" value="1"/>
</dbReference>
<evidence type="ECO:0000256" key="1">
    <source>
        <dbReference type="ARBA" id="ARBA00004571"/>
    </source>
</evidence>
<dbReference type="Pfam" id="PF07715">
    <property type="entry name" value="Plug"/>
    <property type="match status" value="1"/>
</dbReference>
<reference evidence="9" key="1">
    <citation type="submission" date="2021-01" db="EMBL/GenBank/DDBJ databases">
        <authorList>
            <person name="Corre E."/>
            <person name="Pelletier E."/>
            <person name="Niang G."/>
            <person name="Scheremetjew M."/>
            <person name="Finn R."/>
            <person name="Kale V."/>
            <person name="Holt S."/>
            <person name="Cochrane G."/>
            <person name="Meng A."/>
            <person name="Brown T."/>
            <person name="Cohen L."/>
        </authorList>
    </citation>
    <scope>NUCLEOTIDE SEQUENCE</scope>
    <source>
        <strain evidence="9">CCMP3107</strain>
    </source>
</reference>
<evidence type="ECO:0000313" key="9">
    <source>
        <dbReference type="EMBL" id="CAE0631009.1"/>
    </source>
</evidence>
<keyword evidence="5" id="KW-0472">Membrane</keyword>
<evidence type="ECO:0000256" key="3">
    <source>
        <dbReference type="ARBA" id="ARBA00022692"/>
    </source>
</evidence>
<comment type="subcellular location">
    <subcellularLocation>
        <location evidence="1">Cell outer membrane</location>
        <topology evidence="1">Multi-pass membrane protein</topology>
    </subcellularLocation>
</comment>
<protein>
    <recommendedName>
        <fullName evidence="10">TonB-dependent receptor plug domain-containing protein</fullName>
    </recommendedName>
</protein>
<dbReference type="AlphaFoldDB" id="A0A7S4D614"/>
<evidence type="ECO:0008006" key="10">
    <source>
        <dbReference type="Google" id="ProtNLM"/>
    </source>
</evidence>
<dbReference type="EMBL" id="HBIU01020736">
    <property type="protein sequence ID" value="CAE0631009.1"/>
    <property type="molecule type" value="Transcribed_RNA"/>
</dbReference>
<dbReference type="InterPro" id="IPR039426">
    <property type="entry name" value="TonB-dep_rcpt-like"/>
</dbReference>
<sequence>MASADPSVQPEALMTSARLPSLHALAHAALLTVTALAAHAQEQKLERVEITGSSIKRIDGETALPVQTIKREDIAKTGVTTAAELMKNISGNAAGLTDGASITDNQGGQRGFNGANLRGIGVSSTLVLLNGRRMANFASPGDSSGVDLNNIPAGAIERVEILKDGASAIYGTDAIGGVINFITRKDYRGADVNLYAARTQEGGADKTSVSIGGGVGDVNKDGYNVFAVIDAQKLGSLSAQDRDFIRSRPLADNDLSLYLSSRTYPANIRLQGSSSSRRNQLAALKAGGYKINGQDVTQRTFNPSAPGCNPPNTIFAPFNLPQACSYDYMQDTQIYPEAKKLSFLTRGVVKLAADTELFGELLEARATTNYVNSGVPVQVFDVPFGILNKNLSTKIPLPDSQLTTLRLRASEAGNRTNEVTSRAERIVLGVSTTRGDWDYSAAVNRAVNTTNDRYTGGYFRYDKMVAGVLSGAINPFGPSGSAGQAVWADARVVDDARKARGVTTTFDVKASGTLMELPAGPLGAAFGLERRRESTSFTPSDLINSNLIAGDRGTSTDASGVFTGDPTRDRVVATSNSRNISSAYGELNVPVTKELEAQLALRYDNYSGVGSTTNPKLGIRWQPNKQFLLRGSAGTGFRAPTISELYRPISYGSASASPTDPVCVAAGNSPTDCSGQPPVTRYSNPNLKPEKSKQASFGVVLEPVKQLSMSLDYWAIRKSDVISDIGIQTIINNQAKYARLITDDADGFITNIDLRKENQGGLKTSGIDVEANWRGDSSEYGRLSASFSGTYVFEYKRQFGAGDDYVSNVGRFLNDQVIQRWRHRASIDWDLGAFGVTLGNTYYSSYADQSTLWNPRTNKKLDDRMVAAYSLWDLSASWKVNKAFRVRGGIQNLLNTQPPFSNQDQYFLSTYDPTYTDPRGRTFYLSASYQFR</sequence>
<evidence type="ECO:0000256" key="2">
    <source>
        <dbReference type="ARBA" id="ARBA00022448"/>
    </source>
</evidence>
<evidence type="ECO:0000256" key="5">
    <source>
        <dbReference type="ARBA" id="ARBA00023136"/>
    </source>
</evidence>
<dbReference type="PANTHER" id="PTHR47234:SF2">
    <property type="entry name" value="TONB-DEPENDENT RECEPTOR"/>
    <property type="match status" value="1"/>
</dbReference>
<dbReference type="Pfam" id="PF00593">
    <property type="entry name" value="TonB_dep_Rec_b-barrel"/>
    <property type="match status" value="1"/>
</dbReference>
<dbReference type="InterPro" id="IPR000531">
    <property type="entry name" value="Beta-barrel_TonB"/>
</dbReference>
<dbReference type="SUPFAM" id="SSF56935">
    <property type="entry name" value="Porins"/>
    <property type="match status" value="1"/>
</dbReference>
<name>A0A7S4D614_HETAK</name>
<dbReference type="InterPro" id="IPR037066">
    <property type="entry name" value="Plug_dom_sf"/>
</dbReference>
<dbReference type="CDD" id="cd01347">
    <property type="entry name" value="ligand_gated_channel"/>
    <property type="match status" value="1"/>
</dbReference>
<keyword evidence="6" id="KW-0998">Cell outer membrane</keyword>
<evidence type="ECO:0000256" key="4">
    <source>
        <dbReference type="ARBA" id="ARBA00023077"/>
    </source>
</evidence>
<keyword evidence="3" id="KW-0812">Transmembrane</keyword>
<evidence type="ECO:0000259" key="8">
    <source>
        <dbReference type="Pfam" id="PF07715"/>
    </source>
</evidence>
<keyword evidence="2" id="KW-0813">Transport</keyword>
<keyword evidence="4" id="KW-0798">TonB box</keyword>
<dbReference type="InterPro" id="IPR012910">
    <property type="entry name" value="Plug_dom"/>
</dbReference>
<proteinExistence type="predicted"/>
<gene>
    <name evidence="9" type="ORF">HAKA00212_LOCUS9708</name>
</gene>